<sequence>MAAEGGVRRLCSGCTRHKRWPSDGATCGVINGVLEWRQLGECTAPGRGTITRGGCWSASGGSWLARGSVGDCWPSSGFNLDRGSVGDCWPSSAAHKRQMW</sequence>
<evidence type="ECO:0000313" key="1">
    <source>
        <dbReference type="EMBL" id="KAK8518021.1"/>
    </source>
</evidence>
<evidence type="ECO:0000313" key="2">
    <source>
        <dbReference type="Proteomes" id="UP001472677"/>
    </source>
</evidence>
<name>A0ABR2CGT8_9ROSI</name>
<organism evidence="1 2">
    <name type="scientific">Hibiscus sabdariffa</name>
    <name type="common">roselle</name>
    <dbReference type="NCBI Taxonomy" id="183260"/>
    <lineage>
        <taxon>Eukaryota</taxon>
        <taxon>Viridiplantae</taxon>
        <taxon>Streptophyta</taxon>
        <taxon>Embryophyta</taxon>
        <taxon>Tracheophyta</taxon>
        <taxon>Spermatophyta</taxon>
        <taxon>Magnoliopsida</taxon>
        <taxon>eudicotyledons</taxon>
        <taxon>Gunneridae</taxon>
        <taxon>Pentapetalae</taxon>
        <taxon>rosids</taxon>
        <taxon>malvids</taxon>
        <taxon>Malvales</taxon>
        <taxon>Malvaceae</taxon>
        <taxon>Malvoideae</taxon>
        <taxon>Hibiscus</taxon>
    </lineage>
</organism>
<proteinExistence type="predicted"/>
<accession>A0ABR2CGT8</accession>
<dbReference type="Proteomes" id="UP001472677">
    <property type="component" value="Unassembled WGS sequence"/>
</dbReference>
<reference evidence="1 2" key="1">
    <citation type="journal article" date="2024" name="G3 (Bethesda)">
        <title>Genome assembly of Hibiscus sabdariffa L. provides insights into metabolisms of medicinal natural products.</title>
        <authorList>
            <person name="Kim T."/>
        </authorList>
    </citation>
    <scope>NUCLEOTIDE SEQUENCE [LARGE SCALE GENOMIC DNA]</scope>
    <source>
        <strain evidence="1">TK-2024</strain>
        <tissue evidence="1">Old leaves</tissue>
    </source>
</reference>
<protein>
    <submittedName>
        <fullName evidence="1">Uncharacterized protein</fullName>
    </submittedName>
</protein>
<keyword evidence="2" id="KW-1185">Reference proteome</keyword>
<gene>
    <name evidence="1" type="ORF">V6N12_033013</name>
</gene>
<dbReference type="EMBL" id="JBBPBM010000054">
    <property type="protein sequence ID" value="KAK8518021.1"/>
    <property type="molecule type" value="Genomic_DNA"/>
</dbReference>
<comment type="caution">
    <text evidence="1">The sequence shown here is derived from an EMBL/GenBank/DDBJ whole genome shotgun (WGS) entry which is preliminary data.</text>
</comment>